<evidence type="ECO:0000256" key="1">
    <source>
        <dbReference type="SAM" id="MobiDB-lite"/>
    </source>
</evidence>
<dbReference type="Proteomes" id="UP000522262">
    <property type="component" value="Unassembled WGS sequence"/>
</dbReference>
<evidence type="ECO:0000313" key="3">
    <source>
        <dbReference type="Proteomes" id="UP000522262"/>
    </source>
</evidence>
<name>A0A8H5IAC7_9HYPO</name>
<feature type="region of interest" description="Disordered" evidence="1">
    <location>
        <begin position="459"/>
        <end position="495"/>
    </location>
</feature>
<organism evidence="2 3">
    <name type="scientific">Fusarium mexicanum</name>
    <dbReference type="NCBI Taxonomy" id="751941"/>
    <lineage>
        <taxon>Eukaryota</taxon>
        <taxon>Fungi</taxon>
        <taxon>Dikarya</taxon>
        <taxon>Ascomycota</taxon>
        <taxon>Pezizomycotina</taxon>
        <taxon>Sordariomycetes</taxon>
        <taxon>Hypocreomycetidae</taxon>
        <taxon>Hypocreales</taxon>
        <taxon>Nectriaceae</taxon>
        <taxon>Fusarium</taxon>
        <taxon>Fusarium fujikuroi species complex</taxon>
    </lineage>
</organism>
<comment type="caution">
    <text evidence="2">The sequence shown here is derived from an EMBL/GenBank/DDBJ whole genome shotgun (WGS) entry which is preliminary data.</text>
</comment>
<proteinExistence type="predicted"/>
<gene>
    <name evidence="2" type="ORF">FMEXI_11880</name>
</gene>
<sequence>MPAASLTLPHRYKLSKTDCKPSPTAVFHKRLANSLSDVYQRTRGIFQAKLNPIAKETWDTASKDGGDDGAPIDHHKPYNALVLLFNPGYLRAGNLFPARLHTPKSALNAHSGHQVDLGPALRIGPLPTFDRTPQALGIPSTGDHYRAATGESSSQKRPPASPGKSENTSKKQRKESRHHGVGALSDTGSGNNEDDEGDPSRDGPRFPLPTNSPDETFRCPFYRKDPDRYDTCKGHRIKSISYVTQHIGRCHRLKEVRMGVQDTAGCTDGDSTKPERTTDPNKLVYYCETCRQEFRGPGADARCDHHSCCEQPTCKKLTCPCRKRSIAETGVLLPEECDDLKSEVRKVKGNMEKWTKIWTTLFPGTSVPSPFNEAEEAVSFAVSTGDVAQPNNDFQPIPSAVNETPNHDPPQDFASQMPDCIQPWEGGVFFNIPYDPNWGNFGNLDHAGSLISNVPTDLQPTGPAPNFMQPLISKSTQSPTFPNNNWPQSEYHRRP</sequence>
<accession>A0A8H5IAC7</accession>
<dbReference type="AlphaFoldDB" id="A0A8H5IAC7"/>
<reference evidence="2 3" key="1">
    <citation type="submission" date="2020-05" db="EMBL/GenBank/DDBJ databases">
        <title>Identification and distribution of gene clusters putatively required for synthesis of sphingolipid metabolism inhibitors in phylogenetically diverse species of the filamentous fungus Fusarium.</title>
        <authorList>
            <person name="Kim H.-S."/>
            <person name="Busman M."/>
            <person name="Brown D.W."/>
            <person name="Divon H."/>
            <person name="Uhlig S."/>
            <person name="Proctor R.H."/>
        </authorList>
    </citation>
    <scope>NUCLEOTIDE SEQUENCE [LARGE SCALE GENOMIC DNA]</scope>
    <source>
        <strain evidence="2 3">NRRL 53147</strain>
    </source>
</reference>
<feature type="compositionally biased region" description="Polar residues" evidence="1">
    <location>
        <begin position="472"/>
        <end position="488"/>
    </location>
</feature>
<dbReference type="EMBL" id="JAAOAM010000338">
    <property type="protein sequence ID" value="KAF5533276.1"/>
    <property type="molecule type" value="Genomic_DNA"/>
</dbReference>
<evidence type="ECO:0000313" key="2">
    <source>
        <dbReference type="EMBL" id="KAF5533276.1"/>
    </source>
</evidence>
<feature type="compositionally biased region" description="Basic residues" evidence="1">
    <location>
        <begin position="170"/>
        <end position="180"/>
    </location>
</feature>
<feature type="region of interest" description="Disordered" evidence="1">
    <location>
        <begin position="124"/>
        <end position="219"/>
    </location>
</feature>
<keyword evidence="3" id="KW-1185">Reference proteome</keyword>
<protein>
    <submittedName>
        <fullName evidence="2">Ankyrin protein</fullName>
    </submittedName>
</protein>